<gene>
    <name evidence="1" type="ORF">H8B06_06120</name>
</gene>
<name>A0ABR7YM49_9SPHI</name>
<dbReference type="Pfam" id="PF10987">
    <property type="entry name" value="DUF2806"/>
    <property type="match status" value="1"/>
</dbReference>
<dbReference type="RefSeq" id="WP_190993422.1">
    <property type="nucleotide sequence ID" value="NZ_JACOIK010000004.1"/>
</dbReference>
<comment type="caution">
    <text evidence="1">The sequence shown here is derived from an EMBL/GenBank/DDBJ whole genome shotgun (WGS) entry which is preliminary data.</text>
</comment>
<dbReference type="EMBL" id="JACOIK010000004">
    <property type="protein sequence ID" value="MBD1432393.1"/>
    <property type="molecule type" value="Genomic_DNA"/>
</dbReference>
<accession>A0ABR7YM49</accession>
<protein>
    <submittedName>
        <fullName evidence="1">DUF2806 domain-containing protein</fullName>
    </submittedName>
</protein>
<sequence length="346" mass="38665">MNDILGLGKVLPMDKLLDILSKSVGRLSKSYFDKIDANTKAYEIKKLAEARAEEMKIMADAVKQNFSSTGGIEYNKEGIAISSPKELALLSEESSISNPELSIRTQERLDFQEQKRQLNIESITAYAAEQLKDEDAVTDEPVDVDWISRFFKIIEDVSNENMQALWGKILAGEVKQPKSYSLRTLELLRNLSQKEAEVFNKVARFAIRKGSNNFLFTGSDDKILSEEHNISYADRALLTEIGLIQPGTFVNYQIHTRSQDADIVFIAGPKVLVVKVKANTPLVTLPIDVFSTAGNELLTLVEPAPPMDFIRSIFKPIKNDNINVVYADILKVNADSVTHTTPLLEL</sequence>
<dbReference type="InterPro" id="IPR021254">
    <property type="entry name" value="DUF2806"/>
</dbReference>
<reference evidence="1 2" key="1">
    <citation type="submission" date="2020-08" db="EMBL/GenBank/DDBJ databases">
        <title>Sphingobacterium sp. DN00404 isolated from aquaculture water.</title>
        <authorList>
            <person name="Zhang M."/>
        </authorList>
    </citation>
    <scope>NUCLEOTIDE SEQUENCE [LARGE SCALE GENOMIC DNA]</scope>
    <source>
        <strain evidence="1 2">DN00404</strain>
    </source>
</reference>
<proteinExistence type="predicted"/>
<keyword evidence="2" id="KW-1185">Reference proteome</keyword>
<evidence type="ECO:0000313" key="1">
    <source>
        <dbReference type="EMBL" id="MBD1432393.1"/>
    </source>
</evidence>
<dbReference type="Proteomes" id="UP000602759">
    <property type="component" value="Unassembled WGS sequence"/>
</dbReference>
<organism evidence="1 2">
    <name type="scientific">Sphingobacterium micropteri</name>
    <dbReference type="NCBI Taxonomy" id="2763501"/>
    <lineage>
        <taxon>Bacteria</taxon>
        <taxon>Pseudomonadati</taxon>
        <taxon>Bacteroidota</taxon>
        <taxon>Sphingobacteriia</taxon>
        <taxon>Sphingobacteriales</taxon>
        <taxon>Sphingobacteriaceae</taxon>
        <taxon>Sphingobacterium</taxon>
    </lineage>
</organism>
<evidence type="ECO:0000313" key="2">
    <source>
        <dbReference type="Proteomes" id="UP000602759"/>
    </source>
</evidence>